<evidence type="ECO:0000313" key="2">
    <source>
        <dbReference type="Proteomes" id="UP001444661"/>
    </source>
</evidence>
<gene>
    <name evidence="1" type="ORF">PG993_004139</name>
</gene>
<reference evidence="1 2" key="1">
    <citation type="submission" date="2023-01" db="EMBL/GenBank/DDBJ databases">
        <title>Analysis of 21 Apiospora genomes using comparative genomics revels a genus with tremendous synthesis potential of carbohydrate active enzymes and secondary metabolites.</title>
        <authorList>
            <person name="Sorensen T."/>
        </authorList>
    </citation>
    <scope>NUCLEOTIDE SEQUENCE [LARGE SCALE GENOMIC DNA]</scope>
    <source>
        <strain evidence="1 2">CBS 33761</strain>
    </source>
</reference>
<protein>
    <submittedName>
        <fullName evidence="1">Uncharacterized protein</fullName>
    </submittedName>
</protein>
<proteinExistence type="predicted"/>
<dbReference type="Proteomes" id="UP001444661">
    <property type="component" value="Unassembled WGS sequence"/>
</dbReference>
<organism evidence="1 2">
    <name type="scientific">Apiospora rasikravindrae</name>
    <dbReference type="NCBI Taxonomy" id="990691"/>
    <lineage>
        <taxon>Eukaryota</taxon>
        <taxon>Fungi</taxon>
        <taxon>Dikarya</taxon>
        <taxon>Ascomycota</taxon>
        <taxon>Pezizomycotina</taxon>
        <taxon>Sordariomycetes</taxon>
        <taxon>Xylariomycetidae</taxon>
        <taxon>Amphisphaeriales</taxon>
        <taxon>Apiosporaceae</taxon>
        <taxon>Apiospora</taxon>
    </lineage>
</organism>
<accession>A0ABR1TBX7</accession>
<sequence length="249" mass="27096">MCCLPFDLTFPVEKLRIPGTEDRPIEYGKSVLLPSDRRNAYLFLCASNLQLETKQDRPKRQRTDVDISKGWEAPPTTPDLFARIPPSDVVVPALYKDFLLSKEAVLFSFVARQSGPALRDAVAVTHLIPSIITTTNMSPEDYTQACKSLLQSYVEPPHSIRGLAAMIGPSLEVTITLLRFNRTVQRAGSSITEGHLLPLHKLNRAPGAAQPPVARSSGASRLPCPLQALGEGATRACAQYTGRGTYAGA</sequence>
<comment type="caution">
    <text evidence="1">The sequence shown here is derived from an EMBL/GenBank/DDBJ whole genome shotgun (WGS) entry which is preliminary data.</text>
</comment>
<name>A0ABR1TBX7_9PEZI</name>
<keyword evidence="2" id="KW-1185">Reference proteome</keyword>
<evidence type="ECO:0000313" key="1">
    <source>
        <dbReference type="EMBL" id="KAK8044115.1"/>
    </source>
</evidence>
<dbReference type="EMBL" id="JAQQWK010000003">
    <property type="protein sequence ID" value="KAK8044115.1"/>
    <property type="molecule type" value="Genomic_DNA"/>
</dbReference>